<keyword evidence="3" id="KW-1185">Reference proteome</keyword>
<dbReference type="InterPro" id="IPR000600">
    <property type="entry name" value="ROK"/>
</dbReference>
<evidence type="ECO:0000313" key="3">
    <source>
        <dbReference type="Proteomes" id="UP000275256"/>
    </source>
</evidence>
<name>A0A3M0G9G4_9ACTN</name>
<dbReference type="PANTHER" id="PTHR18964:SF149">
    <property type="entry name" value="BIFUNCTIONAL UDP-N-ACETYLGLUCOSAMINE 2-EPIMERASE_N-ACETYLMANNOSAMINE KINASE"/>
    <property type="match status" value="1"/>
</dbReference>
<reference evidence="2 3" key="1">
    <citation type="submission" date="2018-10" db="EMBL/GenBank/DDBJ databases">
        <title>Tessaracoccus antarcticuss sp. nov., isolated from sediment.</title>
        <authorList>
            <person name="Zhou L.Y."/>
            <person name="Du Z.J."/>
        </authorList>
    </citation>
    <scope>NUCLEOTIDE SEQUENCE [LARGE SCALE GENOMIC DNA]</scope>
    <source>
        <strain evidence="2 3">JDX10</strain>
    </source>
</reference>
<organism evidence="2 3">
    <name type="scientific">Tessaracoccus antarcticus</name>
    <dbReference type="NCBI Taxonomy" id="2479848"/>
    <lineage>
        <taxon>Bacteria</taxon>
        <taxon>Bacillati</taxon>
        <taxon>Actinomycetota</taxon>
        <taxon>Actinomycetes</taxon>
        <taxon>Propionibacteriales</taxon>
        <taxon>Propionibacteriaceae</taxon>
        <taxon>Tessaracoccus</taxon>
    </lineage>
</organism>
<comment type="caution">
    <text evidence="2">The sequence shown here is derived from an EMBL/GenBank/DDBJ whole genome shotgun (WGS) entry which is preliminary data.</text>
</comment>
<dbReference type="Proteomes" id="UP000275256">
    <property type="component" value="Unassembled WGS sequence"/>
</dbReference>
<dbReference type="RefSeq" id="WP_121900141.1">
    <property type="nucleotide sequence ID" value="NZ_REFW01000001.1"/>
</dbReference>
<dbReference type="InterPro" id="IPR036388">
    <property type="entry name" value="WH-like_DNA-bd_sf"/>
</dbReference>
<dbReference type="SUPFAM" id="SSF46785">
    <property type="entry name" value="Winged helix' DNA-binding domain"/>
    <property type="match status" value="1"/>
</dbReference>
<accession>A0A3M0G9G4</accession>
<dbReference type="SUPFAM" id="SSF53067">
    <property type="entry name" value="Actin-like ATPase domain"/>
    <property type="match status" value="2"/>
</dbReference>
<dbReference type="Gene3D" id="1.10.10.10">
    <property type="entry name" value="Winged helix-like DNA-binding domain superfamily/Winged helix DNA-binding domain"/>
    <property type="match status" value="1"/>
</dbReference>
<gene>
    <name evidence="2" type="ORF">EAX62_02895</name>
</gene>
<evidence type="ECO:0000256" key="1">
    <source>
        <dbReference type="ARBA" id="ARBA00006479"/>
    </source>
</evidence>
<dbReference type="PANTHER" id="PTHR18964">
    <property type="entry name" value="ROK (REPRESSOR, ORF, KINASE) FAMILY"/>
    <property type="match status" value="1"/>
</dbReference>
<dbReference type="InterPro" id="IPR043129">
    <property type="entry name" value="ATPase_NBD"/>
</dbReference>
<dbReference type="Pfam" id="PF13412">
    <property type="entry name" value="HTH_24"/>
    <property type="match status" value="1"/>
</dbReference>
<dbReference type="OrthoDB" id="3225083at2"/>
<evidence type="ECO:0000313" key="2">
    <source>
        <dbReference type="EMBL" id="RMB61594.1"/>
    </source>
</evidence>
<sequence>MSSTALSAIRLANTRAVIGALDAHGGMSRAQLCTATGLSRTTTHAILRELMDDGVVIEGPATPLGGPGRPERRLRLDPGAGVVMGIELGRSQAAAVVLNWSGVVLWSSTTAVDDPLDWDASVAILMELVGRATAPPRAGTNKLRHALVGLPGLMPSSPHHVGTDERDRRIADVRSRLTESLGVPVGVTGNTRLAAVAEFRGRGLAQETLIYCHLSRGVGAAIVLGGHLLRGATNSAGEFGHMRTTDDGPPCHCGSHGCLETLVGTDRVLAQARDVRPDLQDFDDLCRRTATDPALRRLAEDTARTLGRAVGNMCNIINPEHVVLGGDLVRLTDDWDVLVAAGLDDTALGQVQEGMSLSTSLHGRQAASHGAGLLALDHILGRANLLESDGSHDPTHH</sequence>
<protein>
    <submittedName>
        <fullName evidence="2">ROK family transcriptional regulator</fullName>
    </submittedName>
</protein>
<dbReference type="AlphaFoldDB" id="A0A3M0G9G4"/>
<dbReference type="EMBL" id="REFW01000001">
    <property type="protein sequence ID" value="RMB61594.1"/>
    <property type="molecule type" value="Genomic_DNA"/>
</dbReference>
<dbReference type="PROSITE" id="PS01125">
    <property type="entry name" value="ROK"/>
    <property type="match status" value="1"/>
</dbReference>
<proteinExistence type="inferred from homology"/>
<dbReference type="Pfam" id="PF00480">
    <property type="entry name" value="ROK"/>
    <property type="match status" value="1"/>
</dbReference>
<dbReference type="InterPro" id="IPR036390">
    <property type="entry name" value="WH_DNA-bd_sf"/>
</dbReference>
<comment type="similarity">
    <text evidence="1">Belongs to the ROK (NagC/XylR) family.</text>
</comment>
<dbReference type="InterPro" id="IPR049874">
    <property type="entry name" value="ROK_cs"/>
</dbReference>
<dbReference type="Gene3D" id="3.30.420.40">
    <property type="match status" value="2"/>
</dbReference>